<dbReference type="Proteomes" id="UP000434044">
    <property type="component" value="Unassembled WGS sequence"/>
</dbReference>
<dbReference type="OrthoDB" id="322908at2"/>
<evidence type="ECO:0000259" key="2">
    <source>
        <dbReference type="Pfam" id="PF11795"/>
    </source>
</evidence>
<dbReference type="Pfam" id="PF09983">
    <property type="entry name" value="JetD_C"/>
    <property type="match status" value="1"/>
</dbReference>
<evidence type="ECO:0000259" key="1">
    <source>
        <dbReference type="Pfam" id="PF09983"/>
    </source>
</evidence>
<evidence type="ECO:0000313" key="4">
    <source>
        <dbReference type="Proteomes" id="UP000434044"/>
    </source>
</evidence>
<dbReference type="AlphaFoldDB" id="A0A6N8E7S8"/>
<name>A0A6N8E7S8_9GAMM</name>
<dbReference type="InterPro" id="IPR024534">
    <property type="entry name" value="JetD_C"/>
</dbReference>
<proteinExistence type="predicted"/>
<gene>
    <name evidence="3" type="ORF">GJ668_04430</name>
</gene>
<dbReference type="EMBL" id="WNKT01000006">
    <property type="protein sequence ID" value="MTW20342.1"/>
    <property type="molecule type" value="Genomic_DNA"/>
</dbReference>
<protein>
    <recommendedName>
        <fullName evidence="5">DUF3322 and DUF2220 domain-containing protein</fullName>
    </recommendedName>
</protein>
<sequence length="417" mass="48346">MNWTRPKDLRAQLARLWERGDWLRAGLSDEANFPRRLTLKTPGSTDVTERFEAVRAWAVELAEIDWIRLEWREVRHRVQGTQRLPAAAWIDSLDQVLTALGKRRDWQRFMALTETTRQTNPALLPWLARRPLQALELADDWPRLLAVVGWVSAHPRSEIYLRQVDLPGVHTKFIEAHRGVLTELLDLALPGEQVDATKTGVGQFAARYGFREKPVRIRLRLLDPLLNSIPDLECPDLTLDAADFSRLRWPVRHVFITENETNFLAFPRLRDAMLLFGAGYGWESLAQAHWLRDCTIHYWGDIDTHGFVILDQLRAHLDSVRSLLMDRATLDAHRALWGVEDKPSRAELQRLTDEERALYQDLRLNRLGPNLRLEQEHVGFKWLVEHLRRLGVELLSQNGSLPPDWPTSRHSPAPLPW</sequence>
<feature type="domain" description="DUF3322" evidence="2">
    <location>
        <begin position="6"/>
        <end position="186"/>
    </location>
</feature>
<reference evidence="3 4" key="1">
    <citation type="submission" date="2019-11" db="EMBL/GenBank/DDBJ databases">
        <title>Whole-genome sequence of the anaerobic purple sulfur bacterium Allochromatium palmeri DSM 15591.</title>
        <authorList>
            <person name="Kyndt J.A."/>
            <person name="Meyer T.E."/>
        </authorList>
    </citation>
    <scope>NUCLEOTIDE SEQUENCE [LARGE SCALE GENOMIC DNA]</scope>
    <source>
        <strain evidence="3 4">DSM 15591</strain>
    </source>
</reference>
<accession>A0A6N8E7S8</accession>
<keyword evidence="4" id="KW-1185">Reference proteome</keyword>
<comment type="caution">
    <text evidence="3">The sequence shown here is derived from an EMBL/GenBank/DDBJ whole genome shotgun (WGS) entry which is preliminary data.</text>
</comment>
<dbReference type="InterPro" id="IPR024537">
    <property type="entry name" value="DUF3322"/>
</dbReference>
<evidence type="ECO:0000313" key="3">
    <source>
        <dbReference type="EMBL" id="MTW20342.1"/>
    </source>
</evidence>
<feature type="domain" description="Wadjet protein JetD C-terminal" evidence="1">
    <location>
        <begin position="209"/>
        <end position="386"/>
    </location>
</feature>
<evidence type="ECO:0008006" key="5">
    <source>
        <dbReference type="Google" id="ProtNLM"/>
    </source>
</evidence>
<dbReference type="Pfam" id="PF11795">
    <property type="entry name" value="DUF3322"/>
    <property type="match status" value="1"/>
</dbReference>
<dbReference type="InterPro" id="IPR014544">
    <property type="entry name" value="UCP028408"/>
</dbReference>
<dbReference type="PIRSF" id="PIRSF028408">
    <property type="entry name" value="UCP028408"/>
    <property type="match status" value="1"/>
</dbReference>
<organism evidence="3 4">
    <name type="scientific">Allochromatium palmeri</name>
    <dbReference type="NCBI Taxonomy" id="231048"/>
    <lineage>
        <taxon>Bacteria</taxon>
        <taxon>Pseudomonadati</taxon>
        <taxon>Pseudomonadota</taxon>
        <taxon>Gammaproteobacteria</taxon>
        <taxon>Chromatiales</taxon>
        <taxon>Chromatiaceae</taxon>
        <taxon>Allochromatium</taxon>
    </lineage>
</organism>
<dbReference type="RefSeq" id="WP_155448918.1">
    <property type="nucleotide sequence ID" value="NZ_WNKT01000006.1"/>
</dbReference>